<proteinExistence type="predicted"/>
<dbReference type="EMBL" id="JFHD01000001">
    <property type="protein sequence ID" value="KDR34239.1"/>
    <property type="molecule type" value="Genomic_DNA"/>
</dbReference>
<accession>A0A656QQY7</accession>
<protein>
    <submittedName>
        <fullName evidence="1">Uncharacterized protein</fullName>
    </submittedName>
</protein>
<comment type="caution">
    <text evidence="1">The sequence shown here is derived from an EMBL/GenBank/DDBJ whole genome shotgun (WGS) entry which is preliminary data.</text>
</comment>
<dbReference type="AlphaFoldDB" id="A0A656QQY7"/>
<dbReference type="Proteomes" id="UP000027451">
    <property type="component" value="Unassembled WGS sequence"/>
</dbReference>
<name>A0A656QQY7_9BURK</name>
<keyword evidence="2" id="KW-1185">Reference proteome</keyword>
<evidence type="ECO:0000313" key="2">
    <source>
        <dbReference type="Proteomes" id="UP000027451"/>
    </source>
</evidence>
<organism evidence="1 2">
    <name type="scientific">Caballeronia zhejiangensis</name>
    <dbReference type="NCBI Taxonomy" id="871203"/>
    <lineage>
        <taxon>Bacteria</taxon>
        <taxon>Pseudomonadati</taxon>
        <taxon>Pseudomonadota</taxon>
        <taxon>Betaproteobacteria</taxon>
        <taxon>Burkholderiales</taxon>
        <taxon>Burkholderiaceae</taxon>
        <taxon>Caballeronia</taxon>
    </lineage>
</organism>
<evidence type="ECO:0000313" key="1">
    <source>
        <dbReference type="EMBL" id="KDR34239.1"/>
    </source>
</evidence>
<reference evidence="1 2" key="1">
    <citation type="submission" date="2014-03" db="EMBL/GenBank/DDBJ databases">
        <title>Draft Genome Sequences of Four Burkholderia Strains.</title>
        <authorList>
            <person name="Liu X.Y."/>
            <person name="Li C.X."/>
            <person name="Xu J.H."/>
        </authorList>
    </citation>
    <scope>NUCLEOTIDE SEQUENCE [LARGE SCALE GENOMIC DNA]</scope>
    <source>
        <strain evidence="1 2">OP-1</strain>
    </source>
</reference>
<sequence length="73" mass="8313">MCRRLRKKRQELGLDQRLHLSPRIGLHSILDAALRGVGDLKARISNTKGHRFGQVKHMFQGKVIAVDMIGRRA</sequence>
<gene>
    <name evidence="1" type="ORF">BG60_00065</name>
</gene>